<reference evidence="2" key="1">
    <citation type="submission" date="2020-12" db="EMBL/GenBank/DDBJ databases">
        <title>WGS assembly of Carya illinoinensis cv. Pawnee.</title>
        <authorList>
            <person name="Platts A."/>
            <person name="Shu S."/>
            <person name="Wright S."/>
            <person name="Barry K."/>
            <person name="Edger P."/>
            <person name="Pires J.C."/>
            <person name="Schmutz J."/>
        </authorList>
    </citation>
    <scope>NUCLEOTIDE SEQUENCE</scope>
    <source>
        <tissue evidence="2">Leaf</tissue>
    </source>
</reference>
<protein>
    <submittedName>
        <fullName evidence="2">Uncharacterized protein</fullName>
    </submittedName>
</protein>
<feature type="compositionally biased region" description="Basic and acidic residues" evidence="1">
    <location>
        <begin position="152"/>
        <end position="163"/>
    </location>
</feature>
<sequence>MPSGGKKKRAAKKKKGSETHTPKLSTNDIQGNDDLKSQDGKESDSGEVNSPASRDQGSDQNQFNEGSEDLEERDPSSIQSFVAEDKSMEGFPINVEGAQKIGLEDDGAIEIERELQSEENFESKNGSIEHLELAKESHDGNDQSSSSSSSDDEARVTNGKPKEAYNSVLEASSYDDLVKPVDSLPAEAMWATENPSVGETVNLIAETAPFIESVKTVASVSQETSHRTESAPVENPVIADVVESGPKENPLVESPNLVVSVSQETIYMTESASIQNQVVADVVESGPKENPVVEFPNPAVSVSLETIHMTESAPVENPVIADVVELGPKENPLVESPNLEVSVSHETIHLTESAPVENTMVADVVELGPKENPLVESPNPAVSVSLETIHMTESAPVVNPVVADVVESRSNESDEKLLRKSSQAPVAVMDLTVNNNEDGIFPLSDDHVQASLTVVESVSNGYEGKISPSSSVPVAATSNSAAHVKDSEIPEYSESQPLVAPAPQMVKRTSWLSCCGLFEVLTGTGR</sequence>
<accession>A0A8T1PH89</accession>
<feature type="region of interest" description="Disordered" evidence="1">
    <location>
        <begin position="1"/>
        <end position="168"/>
    </location>
</feature>
<gene>
    <name evidence="2" type="ORF">CIPAW_09G129900</name>
</gene>
<organism evidence="2 3">
    <name type="scientific">Carya illinoinensis</name>
    <name type="common">Pecan</name>
    <dbReference type="NCBI Taxonomy" id="32201"/>
    <lineage>
        <taxon>Eukaryota</taxon>
        <taxon>Viridiplantae</taxon>
        <taxon>Streptophyta</taxon>
        <taxon>Embryophyta</taxon>
        <taxon>Tracheophyta</taxon>
        <taxon>Spermatophyta</taxon>
        <taxon>Magnoliopsida</taxon>
        <taxon>eudicotyledons</taxon>
        <taxon>Gunneridae</taxon>
        <taxon>Pentapetalae</taxon>
        <taxon>rosids</taxon>
        <taxon>fabids</taxon>
        <taxon>Fagales</taxon>
        <taxon>Juglandaceae</taxon>
        <taxon>Carya</taxon>
    </lineage>
</organism>
<feature type="compositionally biased region" description="Basic and acidic residues" evidence="1">
    <location>
        <begin position="127"/>
        <end position="141"/>
    </location>
</feature>
<evidence type="ECO:0000313" key="2">
    <source>
        <dbReference type="EMBL" id="KAG6642255.1"/>
    </source>
</evidence>
<dbReference type="EMBL" id="CM031817">
    <property type="protein sequence ID" value="KAG6642256.1"/>
    <property type="molecule type" value="Genomic_DNA"/>
</dbReference>
<proteinExistence type="predicted"/>
<evidence type="ECO:0000313" key="3">
    <source>
        <dbReference type="Proteomes" id="UP000811609"/>
    </source>
</evidence>
<feature type="compositionally biased region" description="Basic and acidic residues" evidence="1">
    <location>
        <begin position="33"/>
        <end position="44"/>
    </location>
</feature>
<comment type="caution">
    <text evidence="2">The sequence shown here is derived from an EMBL/GenBank/DDBJ whole genome shotgun (WGS) entry which is preliminary data.</text>
</comment>
<dbReference type="EMBL" id="CM031817">
    <property type="protein sequence ID" value="KAG6642255.1"/>
    <property type="molecule type" value="Genomic_DNA"/>
</dbReference>
<name>A0A8T1PH89_CARIL</name>
<dbReference type="AlphaFoldDB" id="A0A8T1PH89"/>
<feature type="compositionally biased region" description="Polar residues" evidence="1">
    <location>
        <begin position="46"/>
        <end position="65"/>
    </location>
</feature>
<dbReference type="Proteomes" id="UP000811609">
    <property type="component" value="Chromosome 9"/>
</dbReference>
<feature type="compositionally biased region" description="Basic residues" evidence="1">
    <location>
        <begin position="1"/>
        <end position="15"/>
    </location>
</feature>
<keyword evidence="3" id="KW-1185">Reference proteome</keyword>
<dbReference type="PANTHER" id="PTHR37187">
    <property type="entry name" value="EXPRESSED PROTEIN"/>
    <property type="match status" value="1"/>
</dbReference>
<dbReference type="PANTHER" id="PTHR37187:SF19">
    <property type="entry name" value="(RAPE) HYPOTHETICAL PROTEIN"/>
    <property type="match status" value="1"/>
</dbReference>
<evidence type="ECO:0000256" key="1">
    <source>
        <dbReference type="SAM" id="MobiDB-lite"/>
    </source>
</evidence>